<dbReference type="Gene3D" id="3.40.630.30">
    <property type="match status" value="2"/>
</dbReference>
<dbReference type="InterPro" id="IPR016181">
    <property type="entry name" value="Acyl_CoA_acyltransferase"/>
</dbReference>
<dbReference type="Proteomes" id="UP001199916">
    <property type="component" value="Unassembled WGS sequence"/>
</dbReference>
<organism evidence="2 3">
    <name type="scientific">Paenibacillus profundus</name>
    <dbReference type="NCBI Taxonomy" id="1173085"/>
    <lineage>
        <taxon>Bacteria</taxon>
        <taxon>Bacillati</taxon>
        <taxon>Bacillota</taxon>
        <taxon>Bacilli</taxon>
        <taxon>Bacillales</taxon>
        <taxon>Paenibacillaceae</taxon>
        <taxon>Paenibacillus</taxon>
    </lineage>
</organism>
<dbReference type="CDD" id="cd04301">
    <property type="entry name" value="NAT_SF"/>
    <property type="match status" value="1"/>
</dbReference>
<dbReference type="PANTHER" id="PTHR43792">
    <property type="entry name" value="GNAT FAMILY, PUTATIVE (AFU_ORTHOLOGUE AFUA_3G00765)-RELATED-RELATED"/>
    <property type="match status" value="1"/>
</dbReference>
<dbReference type="PROSITE" id="PS51186">
    <property type="entry name" value="GNAT"/>
    <property type="match status" value="2"/>
</dbReference>
<reference evidence="2 3" key="1">
    <citation type="submission" date="2021-11" db="EMBL/GenBank/DDBJ databases">
        <title>Draft genome sequence of Paenibacillus profundus YoMME, a new Gram-positive bacteria with exoelectrogenic properties.</title>
        <authorList>
            <person name="Hubenova Y."/>
            <person name="Hubenova E."/>
            <person name="Manasiev Y."/>
            <person name="Peykov S."/>
            <person name="Mitov M."/>
        </authorList>
    </citation>
    <scope>NUCLEOTIDE SEQUENCE [LARGE SCALE GENOMIC DNA]</scope>
    <source>
        <strain evidence="2 3">YoMME</strain>
    </source>
</reference>
<dbReference type="Pfam" id="PF13302">
    <property type="entry name" value="Acetyltransf_3"/>
    <property type="match status" value="1"/>
</dbReference>
<dbReference type="InterPro" id="IPR051531">
    <property type="entry name" value="N-acetyltransferase"/>
</dbReference>
<evidence type="ECO:0000259" key="1">
    <source>
        <dbReference type="PROSITE" id="PS51186"/>
    </source>
</evidence>
<dbReference type="SUPFAM" id="SSF55729">
    <property type="entry name" value="Acyl-CoA N-acyltransferases (Nat)"/>
    <property type="match status" value="2"/>
</dbReference>
<sequence length="341" mass="39098">MRQQLGFATESLRLREFTRADIPALYSLTRQTEITDILPDWNMSEEEIRGFLDFVISSYDTYNPDNVRVLLAIEHRQDRKLIGWCGVFPNDMLPQAEREVAYAISKDYRSKGYTTEAVQGMISYVFHHSTLPEIVAIVKPFNAASRKVLEKSGFEHQKLIRLSDNSDYNYFILQRGDTHMIRDIREEDIEPYLDILAEVEHVNLNRSNPEHEQWLRRRISTHFRRGAKFYGYQDEEGAAGIVVMLHEEAPAGIDALGARAEVLDIGVSKQHRRKGMGSILLKHAEAVARSRGAYCMFMMTYAEDYDVIAFYGKNGFIPVATIPDVFGPDLEGTAVLRKVLR</sequence>
<accession>A0ABS8YFH5</accession>
<feature type="domain" description="N-acetyltransferase" evidence="1">
    <location>
        <begin position="179"/>
        <end position="341"/>
    </location>
</feature>
<proteinExistence type="predicted"/>
<evidence type="ECO:0000313" key="2">
    <source>
        <dbReference type="EMBL" id="MCE5169086.1"/>
    </source>
</evidence>
<dbReference type="EMBL" id="JAJNBZ010000003">
    <property type="protein sequence ID" value="MCE5169086.1"/>
    <property type="molecule type" value="Genomic_DNA"/>
</dbReference>
<dbReference type="InterPro" id="IPR000182">
    <property type="entry name" value="GNAT_dom"/>
</dbReference>
<gene>
    <name evidence="2" type="ORF">LQV63_07155</name>
</gene>
<evidence type="ECO:0000313" key="3">
    <source>
        <dbReference type="Proteomes" id="UP001199916"/>
    </source>
</evidence>
<dbReference type="Pfam" id="PF00583">
    <property type="entry name" value="Acetyltransf_1"/>
    <property type="match status" value="1"/>
</dbReference>
<name>A0ABS8YFH5_9BACL</name>
<dbReference type="RefSeq" id="WP_233696164.1">
    <property type="nucleotide sequence ID" value="NZ_JAJNBZ010000003.1"/>
</dbReference>
<feature type="domain" description="N-acetyltransferase" evidence="1">
    <location>
        <begin position="12"/>
        <end position="185"/>
    </location>
</feature>
<dbReference type="PANTHER" id="PTHR43792:SF9">
    <property type="entry name" value="RIBOSOMAL-PROTEIN-ALANINE ACETYLTRANSFERASE"/>
    <property type="match status" value="1"/>
</dbReference>
<keyword evidence="3" id="KW-1185">Reference proteome</keyword>
<comment type="caution">
    <text evidence="2">The sequence shown here is derived from an EMBL/GenBank/DDBJ whole genome shotgun (WGS) entry which is preliminary data.</text>
</comment>
<protein>
    <submittedName>
        <fullName evidence="2">GNAT family N-acetyltransferase</fullName>
    </submittedName>
</protein>